<feature type="domain" description="FANCL UBC-like" evidence="4">
    <location>
        <begin position="210"/>
        <end position="303"/>
    </location>
</feature>
<dbReference type="GO" id="GO:0061630">
    <property type="term" value="F:ubiquitin protein ligase activity"/>
    <property type="evidence" value="ECO:0007669"/>
    <property type="project" value="TreeGrafter"/>
</dbReference>
<organism evidence="5 6">
    <name type="scientific">Phascolomyces articulosus</name>
    <dbReference type="NCBI Taxonomy" id="60185"/>
    <lineage>
        <taxon>Eukaryota</taxon>
        <taxon>Fungi</taxon>
        <taxon>Fungi incertae sedis</taxon>
        <taxon>Mucoromycota</taxon>
        <taxon>Mucoromycotina</taxon>
        <taxon>Mucoromycetes</taxon>
        <taxon>Mucorales</taxon>
        <taxon>Lichtheimiaceae</taxon>
        <taxon>Phascolomyces</taxon>
    </lineage>
</organism>
<dbReference type="Pfam" id="PF09765">
    <property type="entry name" value="FANCL_d1"/>
    <property type="match status" value="1"/>
</dbReference>
<dbReference type="InterPro" id="IPR043003">
    <property type="entry name" value="FANCL_d3_sf"/>
</dbReference>
<dbReference type="AlphaFoldDB" id="A0AAD5K4K0"/>
<dbReference type="PANTHER" id="PTHR13206:SF0">
    <property type="entry name" value="E3 UBIQUITIN-PROTEIN LIGASE FANCL"/>
    <property type="match status" value="1"/>
</dbReference>
<dbReference type="CDD" id="cd23831">
    <property type="entry name" value="DRWD-N_FANCL"/>
    <property type="match status" value="1"/>
</dbReference>
<evidence type="ECO:0000259" key="2">
    <source>
        <dbReference type="Pfam" id="PF11793"/>
    </source>
</evidence>
<dbReference type="InterPro" id="IPR019162">
    <property type="entry name" value="FancL_WD-rpt_cont_dom"/>
</dbReference>
<protein>
    <submittedName>
        <fullName evidence="5">Fanconi anemia complex, subunit FancL, WD-repeat containing domain protein</fullName>
    </submittedName>
</protein>
<evidence type="ECO:0000259" key="4">
    <source>
        <dbReference type="Pfam" id="PF18891"/>
    </source>
</evidence>
<accession>A0AAD5K4K0</accession>
<dbReference type="InterPro" id="IPR016135">
    <property type="entry name" value="UBQ-conjugating_enzyme/RWD"/>
</dbReference>
<dbReference type="CDD" id="cd23786">
    <property type="entry name" value="ELF_FANCL"/>
    <property type="match status" value="1"/>
</dbReference>
<dbReference type="GO" id="GO:0043240">
    <property type="term" value="C:Fanconi anaemia nuclear complex"/>
    <property type="evidence" value="ECO:0007669"/>
    <property type="project" value="InterPro"/>
</dbReference>
<gene>
    <name evidence="5" type="ORF">BDA99DRAFT_596921</name>
</gene>
<dbReference type="GO" id="GO:0036297">
    <property type="term" value="P:interstrand cross-link repair"/>
    <property type="evidence" value="ECO:0007669"/>
    <property type="project" value="InterPro"/>
</dbReference>
<name>A0AAD5K4K0_9FUNG</name>
<dbReference type="InterPro" id="IPR044037">
    <property type="entry name" value="FANCL_d3"/>
</dbReference>
<comment type="caution">
    <text evidence="5">The sequence shown here is derived from an EMBL/GenBank/DDBJ whole genome shotgun (WGS) entry which is preliminary data.</text>
</comment>
<evidence type="ECO:0000259" key="3">
    <source>
        <dbReference type="Pfam" id="PF18890"/>
    </source>
</evidence>
<sequence length="367" mass="42532">MALQRFPLMTPVDGEGKMFRGFFHVNNDEYFVEVHLPENNQNARVYGDSGLRYVLQEINEQELMNRLNQCEDITLFLSELKTILEEHGATHKNNDALKFSTVKRYKALMSELKEIGFDKVSHVNDAFDTIKFEISDQGRIYIVQAHIPSTYPLTPIKMILDGPSHHDSPPPTTTMMTMVHQEKGSTTTIHPTLHAAMQYCDEWIEIYRDYFVCMDELDQKTRILDPDQPMGKDTWRRIALKGHCSLHLELDPKYPRTGLKAMRFYGSDKNMKSFQQLWENQAHHWDNHHSPYENLRRIFGAQLMPKVSNDQQTDTSTDVECAICYAYKLEHEELGLLTPDVICTNDQCNRGFHPSCVSEVNKIDSNI</sequence>
<proteinExistence type="predicted"/>
<dbReference type="CDD" id="cd23832">
    <property type="entry name" value="DRWD-C_FANCL"/>
    <property type="match status" value="1"/>
</dbReference>
<evidence type="ECO:0000313" key="6">
    <source>
        <dbReference type="Proteomes" id="UP001209540"/>
    </source>
</evidence>
<dbReference type="InterPro" id="IPR026850">
    <property type="entry name" value="FANCL_C"/>
</dbReference>
<evidence type="ECO:0000313" key="5">
    <source>
        <dbReference type="EMBL" id="KAI9269011.1"/>
    </source>
</evidence>
<feature type="domain" description="FANCL C-terminal" evidence="2">
    <location>
        <begin position="318"/>
        <end position="359"/>
    </location>
</feature>
<dbReference type="PANTHER" id="PTHR13206">
    <property type="entry name" value="UBIQUITIN LIGASE PROTEIN PHF9 FANCONI ANEMIA GROUP L PROTEIN"/>
    <property type="match status" value="1"/>
</dbReference>
<dbReference type="Pfam" id="PF11793">
    <property type="entry name" value="FANCL_C"/>
    <property type="match status" value="1"/>
</dbReference>
<dbReference type="SMART" id="SM01197">
    <property type="entry name" value="FANCL_C"/>
    <property type="match status" value="1"/>
</dbReference>
<dbReference type="EMBL" id="JAIXMP010000008">
    <property type="protein sequence ID" value="KAI9269011.1"/>
    <property type="molecule type" value="Genomic_DNA"/>
</dbReference>
<dbReference type="InterPro" id="IPR043898">
    <property type="entry name" value="FANCL_d2"/>
</dbReference>
<keyword evidence="6" id="KW-1185">Reference proteome</keyword>
<evidence type="ECO:0000259" key="1">
    <source>
        <dbReference type="Pfam" id="PF09765"/>
    </source>
</evidence>
<dbReference type="InterPro" id="IPR026848">
    <property type="entry name" value="Fancl"/>
</dbReference>
<dbReference type="InterPro" id="IPR013083">
    <property type="entry name" value="Znf_RING/FYVE/PHD"/>
</dbReference>
<dbReference type="GO" id="GO:0006513">
    <property type="term" value="P:protein monoubiquitination"/>
    <property type="evidence" value="ECO:0007669"/>
    <property type="project" value="TreeGrafter"/>
</dbReference>
<reference evidence="5" key="2">
    <citation type="submission" date="2023-02" db="EMBL/GenBank/DDBJ databases">
        <authorList>
            <consortium name="DOE Joint Genome Institute"/>
            <person name="Mondo S.J."/>
            <person name="Chang Y."/>
            <person name="Wang Y."/>
            <person name="Ahrendt S."/>
            <person name="Andreopoulos W."/>
            <person name="Barry K."/>
            <person name="Beard J."/>
            <person name="Benny G.L."/>
            <person name="Blankenship S."/>
            <person name="Bonito G."/>
            <person name="Cuomo C."/>
            <person name="Desiro A."/>
            <person name="Gervers K.A."/>
            <person name="Hundley H."/>
            <person name="Kuo A."/>
            <person name="LaButti K."/>
            <person name="Lang B.F."/>
            <person name="Lipzen A."/>
            <person name="O'Donnell K."/>
            <person name="Pangilinan J."/>
            <person name="Reynolds N."/>
            <person name="Sandor L."/>
            <person name="Smith M.W."/>
            <person name="Tsang A."/>
            <person name="Grigoriev I.V."/>
            <person name="Stajich J.E."/>
            <person name="Spatafora J.W."/>
        </authorList>
    </citation>
    <scope>NUCLEOTIDE SEQUENCE</scope>
    <source>
        <strain evidence="5">RSA 2281</strain>
    </source>
</reference>
<feature type="domain" description="Fanconi anemia complex subunit FancL WD-repeat containing" evidence="1">
    <location>
        <begin position="3"/>
        <end position="85"/>
    </location>
</feature>
<dbReference type="Pfam" id="PF18890">
    <property type="entry name" value="FANCL_d2"/>
    <property type="match status" value="1"/>
</dbReference>
<reference evidence="5" key="1">
    <citation type="journal article" date="2022" name="IScience">
        <title>Evolution of zygomycete secretomes and the origins of terrestrial fungal ecologies.</title>
        <authorList>
            <person name="Chang Y."/>
            <person name="Wang Y."/>
            <person name="Mondo S."/>
            <person name="Ahrendt S."/>
            <person name="Andreopoulos W."/>
            <person name="Barry K."/>
            <person name="Beard J."/>
            <person name="Benny G.L."/>
            <person name="Blankenship S."/>
            <person name="Bonito G."/>
            <person name="Cuomo C."/>
            <person name="Desiro A."/>
            <person name="Gervers K.A."/>
            <person name="Hundley H."/>
            <person name="Kuo A."/>
            <person name="LaButti K."/>
            <person name="Lang B.F."/>
            <person name="Lipzen A."/>
            <person name="O'Donnell K."/>
            <person name="Pangilinan J."/>
            <person name="Reynolds N."/>
            <person name="Sandor L."/>
            <person name="Smith M.E."/>
            <person name="Tsang A."/>
            <person name="Grigoriev I.V."/>
            <person name="Stajich J.E."/>
            <person name="Spatafora J.W."/>
        </authorList>
    </citation>
    <scope>NUCLEOTIDE SEQUENCE</scope>
    <source>
        <strain evidence="5">RSA 2281</strain>
    </source>
</reference>
<dbReference type="Gene3D" id="3.10.110.10">
    <property type="entry name" value="Ubiquitin Conjugating Enzyme"/>
    <property type="match status" value="1"/>
</dbReference>
<dbReference type="Gene3D" id="3.30.40.10">
    <property type="entry name" value="Zinc/RING finger domain, C3HC4 (zinc finger)"/>
    <property type="match status" value="1"/>
</dbReference>
<dbReference type="Proteomes" id="UP001209540">
    <property type="component" value="Unassembled WGS sequence"/>
</dbReference>
<dbReference type="Gene3D" id="3.10.110.20">
    <property type="entry name" value="RWD domain-like"/>
    <property type="match status" value="1"/>
</dbReference>
<dbReference type="Pfam" id="PF18891">
    <property type="entry name" value="FANCL_d3"/>
    <property type="match status" value="1"/>
</dbReference>
<feature type="domain" description="FANCL UBC-like" evidence="3">
    <location>
        <begin position="103"/>
        <end position="158"/>
    </location>
</feature>